<dbReference type="InterPro" id="IPR057326">
    <property type="entry name" value="KR_dom"/>
</dbReference>
<dbReference type="PANTHER" id="PTHR42760">
    <property type="entry name" value="SHORT-CHAIN DEHYDROGENASES/REDUCTASES FAMILY MEMBER"/>
    <property type="match status" value="1"/>
</dbReference>
<feature type="domain" description="Ketoreductase" evidence="3">
    <location>
        <begin position="6"/>
        <end position="186"/>
    </location>
</feature>
<dbReference type="GO" id="GO:0016616">
    <property type="term" value="F:oxidoreductase activity, acting on the CH-OH group of donors, NAD or NADP as acceptor"/>
    <property type="evidence" value="ECO:0007669"/>
    <property type="project" value="UniProtKB-ARBA"/>
</dbReference>
<keyword evidence="4" id="KW-0560">Oxidoreductase</keyword>
<dbReference type="EC" id="1.1.1.-" evidence="4"/>
<dbReference type="PANTHER" id="PTHR42760:SF40">
    <property type="entry name" value="3-OXOACYL-[ACYL-CARRIER-PROTEIN] REDUCTASE, CHLOROPLASTIC"/>
    <property type="match status" value="1"/>
</dbReference>
<evidence type="ECO:0000256" key="2">
    <source>
        <dbReference type="RuleBase" id="RU000363"/>
    </source>
</evidence>
<protein>
    <submittedName>
        <fullName evidence="4">Glucose/ribitol dehydrogenase family protein</fullName>
        <ecNumber evidence="4">1.1.1.-</ecNumber>
    </submittedName>
</protein>
<dbReference type="InterPro" id="IPR020904">
    <property type="entry name" value="Sc_DH/Rdtase_CS"/>
</dbReference>
<reference evidence="4 5" key="1">
    <citation type="journal article" date="2014" name="Int. J. Syst. Evol. Microbiol.">
        <title>Nitrososphaera viennensis gen. nov., sp. nov., an aerobic and mesophilic, ammonia-oxidizing archaeon from soil and a member of the archaeal phylum Thaumarchaeota.</title>
        <authorList>
            <person name="Stieglmeier M."/>
            <person name="Klingl A."/>
            <person name="Alves R.J."/>
            <person name="Rittmann S.K."/>
            <person name="Melcher M."/>
            <person name="Leisch N."/>
            <person name="Schleper C."/>
        </authorList>
    </citation>
    <scope>NUCLEOTIDE SEQUENCE [LARGE SCALE GENOMIC DNA]</scope>
    <source>
        <strain evidence="4">EN76</strain>
    </source>
</reference>
<proteinExistence type="inferred from homology"/>
<dbReference type="RefSeq" id="WP_075054419.1">
    <property type="nucleotide sequence ID" value="NZ_CP007536.1"/>
</dbReference>
<evidence type="ECO:0000256" key="1">
    <source>
        <dbReference type="ARBA" id="ARBA00006484"/>
    </source>
</evidence>
<name>A0A060HIS0_9ARCH</name>
<dbReference type="CDD" id="cd05233">
    <property type="entry name" value="SDR_c"/>
    <property type="match status" value="1"/>
</dbReference>
<sequence length="232" mass="25182">MSLMARTAIVTGSGRGIGKATALLLAKKGVNIVVCSRTKSEVDSTVDEARKLFHDGVLGVVCDVGVASQVDALVKKAVARFGQIDILVNNAGIFYAKKLVDTSEKEWDDTMNSNLKSAFLCSKAVLPHLTKTGTIINVSSGAGKTGFENLSAYCASKFGMMGLAESLSWEVQGSIRVMAICPGEVDTRMQESDPVYYRENRSRMLKPEQVAEKIAEMIFDTRRYRNGQSVDI</sequence>
<gene>
    <name evidence="4" type="ORF">NVIE_011750</name>
</gene>
<dbReference type="SUPFAM" id="SSF51735">
    <property type="entry name" value="NAD(P)-binding Rossmann-fold domains"/>
    <property type="match status" value="1"/>
</dbReference>
<dbReference type="Gene3D" id="3.40.50.720">
    <property type="entry name" value="NAD(P)-binding Rossmann-like Domain"/>
    <property type="match status" value="1"/>
</dbReference>
<dbReference type="InterPro" id="IPR036291">
    <property type="entry name" value="NAD(P)-bd_dom_sf"/>
</dbReference>
<dbReference type="PRINTS" id="PR00081">
    <property type="entry name" value="GDHRDH"/>
</dbReference>
<dbReference type="Proteomes" id="UP000027093">
    <property type="component" value="Chromosome"/>
</dbReference>
<dbReference type="PROSITE" id="PS00061">
    <property type="entry name" value="ADH_SHORT"/>
    <property type="match status" value="1"/>
</dbReference>
<dbReference type="HOGENOM" id="CLU_010194_1_3_2"/>
<dbReference type="EMBL" id="CP007536">
    <property type="protein sequence ID" value="AIC15408.1"/>
    <property type="molecule type" value="Genomic_DNA"/>
</dbReference>
<dbReference type="GO" id="GO:0030497">
    <property type="term" value="P:fatty acid elongation"/>
    <property type="evidence" value="ECO:0007669"/>
    <property type="project" value="TreeGrafter"/>
</dbReference>
<dbReference type="STRING" id="926571.NVIE_011750"/>
<evidence type="ECO:0000313" key="5">
    <source>
        <dbReference type="Proteomes" id="UP000027093"/>
    </source>
</evidence>
<dbReference type="KEGG" id="nvn:NVIE_011750"/>
<comment type="similarity">
    <text evidence="1 2">Belongs to the short-chain dehydrogenases/reductases (SDR) family.</text>
</comment>
<dbReference type="AlphaFoldDB" id="A0A060HIS0"/>
<keyword evidence="5" id="KW-1185">Reference proteome</keyword>
<dbReference type="PRINTS" id="PR00080">
    <property type="entry name" value="SDRFAMILY"/>
</dbReference>
<dbReference type="Pfam" id="PF00106">
    <property type="entry name" value="adh_short"/>
    <property type="match status" value="1"/>
</dbReference>
<dbReference type="GeneID" id="74686367"/>
<organism evidence="4 5">
    <name type="scientific">Nitrososphaera viennensis EN76</name>
    <dbReference type="NCBI Taxonomy" id="926571"/>
    <lineage>
        <taxon>Archaea</taxon>
        <taxon>Nitrososphaerota</taxon>
        <taxon>Nitrososphaeria</taxon>
        <taxon>Nitrososphaerales</taxon>
        <taxon>Nitrososphaeraceae</taxon>
        <taxon>Nitrososphaera</taxon>
    </lineage>
</organism>
<dbReference type="SMART" id="SM00822">
    <property type="entry name" value="PKS_KR"/>
    <property type="match status" value="1"/>
</dbReference>
<evidence type="ECO:0000313" key="4">
    <source>
        <dbReference type="EMBL" id="AIC15408.1"/>
    </source>
</evidence>
<evidence type="ECO:0000259" key="3">
    <source>
        <dbReference type="SMART" id="SM00822"/>
    </source>
</evidence>
<dbReference type="FunFam" id="3.40.50.720:FF:000084">
    <property type="entry name" value="Short-chain dehydrogenase reductase"/>
    <property type="match status" value="1"/>
</dbReference>
<accession>A0A060HIS0</accession>
<dbReference type="InterPro" id="IPR002347">
    <property type="entry name" value="SDR_fam"/>
</dbReference>
<dbReference type="OrthoDB" id="24596at2157"/>